<organism evidence="4 5">
    <name type="scientific">Morus notabilis</name>
    <dbReference type="NCBI Taxonomy" id="981085"/>
    <lineage>
        <taxon>Eukaryota</taxon>
        <taxon>Viridiplantae</taxon>
        <taxon>Streptophyta</taxon>
        <taxon>Embryophyta</taxon>
        <taxon>Tracheophyta</taxon>
        <taxon>Spermatophyta</taxon>
        <taxon>Magnoliopsida</taxon>
        <taxon>eudicotyledons</taxon>
        <taxon>Gunneridae</taxon>
        <taxon>Pentapetalae</taxon>
        <taxon>rosids</taxon>
        <taxon>fabids</taxon>
        <taxon>Rosales</taxon>
        <taxon>Moraceae</taxon>
        <taxon>Moreae</taxon>
        <taxon>Morus</taxon>
    </lineage>
</organism>
<dbReference type="Proteomes" id="UP000030645">
    <property type="component" value="Unassembled WGS sequence"/>
</dbReference>
<reference evidence="5" key="1">
    <citation type="submission" date="2013-01" db="EMBL/GenBank/DDBJ databases">
        <title>Draft Genome Sequence of a Mulberry Tree, Morus notabilis C.K. Schneid.</title>
        <authorList>
            <person name="He N."/>
            <person name="Zhao S."/>
        </authorList>
    </citation>
    <scope>NUCLEOTIDE SEQUENCE</scope>
</reference>
<dbReference type="PANTHER" id="PTHR31867">
    <property type="entry name" value="EXPANSIN-A15"/>
    <property type="match status" value="1"/>
</dbReference>
<dbReference type="InterPro" id="IPR002963">
    <property type="entry name" value="Expansin"/>
</dbReference>
<keyword evidence="1" id="KW-0961">Cell wall biogenesis/degradation</keyword>
<feature type="chain" id="PRO_5004927818" description="Expansin-like EG45 domain-containing protein" evidence="2">
    <location>
        <begin position="24"/>
        <end position="97"/>
    </location>
</feature>
<evidence type="ECO:0000313" key="5">
    <source>
        <dbReference type="Proteomes" id="UP000030645"/>
    </source>
</evidence>
<name>W9QTI3_9ROSA</name>
<dbReference type="InterPro" id="IPR036908">
    <property type="entry name" value="RlpA-like_sf"/>
</dbReference>
<protein>
    <recommendedName>
        <fullName evidence="3">Expansin-like EG45 domain-containing protein</fullName>
    </recommendedName>
</protein>
<evidence type="ECO:0000256" key="2">
    <source>
        <dbReference type="SAM" id="SignalP"/>
    </source>
</evidence>
<evidence type="ECO:0000259" key="3">
    <source>
        <dbReference type="PROSITE" id="PS50842"/>
    </source>
</evidence>
<evidence type="ECO:0000313" key="4">
    <source>
        <dbReference type="EMBL" id="EXB38090.1"/>
    </source>
</evidence>
<dbReference type="PROSITE" id="PS50842">
    <property type="entry name" value="EXPANSIN_EG45"/>
    <property type="match status" value="1"/>
</dbReference>
<dbReference type="InterPro" id="IPR007112">
    <property type="entry name" value="Expansin/allergen_DPBB_dom"/>
</dbReference>
<dbReference type="PRINTS" id="PR01225">
    <property type="entry name" value="EXPANSNFAMLY"/>
</dbReference>
<dbReference type="InterPro" id="IPR007118">
    <property type="entry name" value="Expan_Lol_pI"/>
</dbReference>
<keyword evidence="5" id="KW-1185">Reference proteome</keyword>
<gene>
    <name evidence="4" type="ORF">L484_021012</name>
</gene>
<proteinExistence type="predicted"/>
<dbReference type="EMBL" id="KE343679">
    <property type="protein sequence ID" value="EXB38090.1"/>
    <property type="molecule type" value="Genomic_DNA"/>
</dbReference>
<accession>W9QTI3</accession>
<dbReference type="AlphaFoldDB" id="W9QTI3"/>
<dbReference type="Gene3D" id="2.40.40.10">
    <property type="entry name" value="RlpA-like domain"/>
    <property type="match status" value="1"/>
</dbReference>
<evidence type="ECO:0000256" key="1">
    <source>
        <dbReference type="ARBA" id="ARBA00023316"/>
    </source>
</evidence>
<dbReference type="STRING" id="981085.W9QTI3"/>
<keyword evidence="2" id="KW-0732">Signal</keyword>
<sequence>MARSYILIALSLFITLLINQKTCKEITTALEMNGWHNVHATFYGDMNGGETMQGACGYGDLFKQGYGLQTTAVSTALFHEGLACGACFEMMCVDDPQ</sequence>
<feature type="domain" description="Expansin-like EG45" evidence="3">
    <location>
        <begin position="53"/>
        <end position="97"/>
    </location>
</feature>
<dbReference type="GO" id="GO:0005576">
    <property type="term" value="C:extracellular region"/>
    <property type="evidence" value="ECO:0007669"/>
    <property type="project" value="InterPro"/>
</dbReference>
<feature type="signal peptide" evidence="2">
    <location>
        <begin position="1"/>
        <end position="23"/>
    </location>
</feature>
<dbReference type="SUPFAM" id="SSF50685">
    <property type="entry name" value="Barwin-like endoglucanases"/>
    <property type="match status" value="1"/>
</dbReference>
<dbReference type="GO" id="GO:0009664">
    <property type="term" value="P:plant-type cell wall organization"/>
    <property type="evidence" value="ECO:0007669"/>
    <property type="project" value="InterPro"/>
</dbReference>